<evidence type="ECO:0000256" key="3">
    <source>
        <dbReference type="ARBA" id="ARBA00022989"/>
    </source>
</evidence>
<feature type="transmembrane region" description="Helical" evidence="5">
    <location>
        <begin position="77"/>
        <end position="94"/>
    </location>
</feature>
<evidence type="ECO:0000256" key="4">
    <source>
        <dbReference type="ARBA" id="ARBA00023136"/>
    </source>
</evidence>
<proteinExistence type="predicted"/>
<organism evidence="7 8">
    <name type="scientific">Yasminevirus sp. GU-2018</name>
    <dbReference type="NCBI Taxonomy" id="2420051"/>
    <lineage>
        <taxon>Viruses</taxon>
        <taxon>Varidnaviria</taxon>
        <taxon>Bamfordvirae</taxon>
        <taxon>Nucleocytoviricota</taxon>
        <taxon>Megaviricetes</taxon>
        <taxon>Imitervirales</taxon>
        <taxon>Mimiviridae</taxon>
        <taxon>Klosneuvirinae</taxon>
        <taxon>Yasminevirus</taxon>
        <taxon>Yasminevirus saudimassiliense</taxon>
    </lineage>
</organism>
<comment type="caution">
    <text evidence="7">The sequence shown here is derived from an EMBL/GenBank/DDBJ whole genome shotgun (WGS) entry which is preliminary data.</text>
</comment>
<comment type="subcellular location">
    <subcellularLocation>
        <location evidence="1">Membrane</location>
        <topology evidence="1">Multi-pass membrane protein</topology>
    </subcellularLocation>
</comment>
<evidence type="ECO:0000313" key="8">
    <source>
        <dbReference type="Proteomes" id="UP000594342"/>
    </source>
</evidence>
<keyword evidence="8" id="KW-1185">Reference proteome</keyword>
<keyword evidence="2 5" id="KW-0812">Transmembrane</keyword>
<gene>
    <name evidence="7" type="ORF">YASMINEVIRUS_1015</name>
</gene>
<dbReference type="Pfam" id="PF03798">
    <property type="entry name" value="TRAM_LAG1_CLN8"/>
    <property type="match status" value="1"/>
</dbReference>
<name>A0A5K0UAM0_9VIRU</name>
<sequence length="196" mass="23169">MPHIKNIITFLTSVLFAIISLLLFFVYRMNYVDICDFYFIFEPQVYELLNVLYGSVLSYMTYDTIRMFVAKDVKYDLFIHHLFVGGCILFFWINDFLHHAVVSYLLYEIPNIPLAIMNFKTSIRFVNDRFSIFAGTFALLFFIVRIVYGSFLTYECVNCIITSGTITYIAVLLCGFHLLNIFWFFKIVIMITKRTR</sequence>
<feature type="transmembrane region" description="Helical" evidence="5">
    <location>
        <begin position="131"/>
        <end position="154"/>
    </location>
</feature>
<evidence type="ECO:0000259" key="6">
    <source>
        <dbReference type="PROSITE" id="PS50922"/>
    </source>
</evidence>
<dbReference type="Proteomes" id="UP000594342">
    <property type="component" value="Unassembled WGS sequence"/>
</dbReference>
<keyword evidence="3 5" id="KW-1133">Transmembrane helix</keyword>
<protein>
    <recommendedName>
        <fullName evidence="6">TLC domain-containing protein</fullName>
    </recommendedName>
</protein>
<keyword evidence="4 5" id="KW-0472">Membrane</keyword>
<dbReference type="SMART" id="SM00724">
    <property type="entry name" value="TLC"/>
    <property type="match status" value="1"/>
</dbReference>
<reference evidence="7 8" key="1">
    <citation type="submission" date="2018-10" db="EMBL/GenBank/DDBJ databases">
        <authorList>
            <consortium name="IHU Genomes"/>
        </authorList>
    </citation>
    <scope>NUCLEOTIDE SEQUENCE [LARGE SCALE GENOMIC DNA]</scope>
    <source>
        <strain evidence="7 8">A1</strain>
    </source>
</reference>
<dbReference type="GO" id="GO:0016020">
    <property type="term" value="C:membrane"/>
    <property type="evidence" value="ECO:0007669"/>
    <property type="project" value="UniProtKB-SubCell"/>
</dbReference>
<evidence type="ECO:0000256" key="2">
    <source>
        <dbReference type="ARBA" id="ARBA00022692"/>
    </source>
</evidence>
<evidence type="ECO:0000313" key="7">
    <source>
        <dbReference type="EMBL" id="VBB18552.1"/>
    </source>
</evidence>
<feature type="transmembrane region" description="Helical" evidence="5">
    <location>
        <begin position="7"/>
        <end position="28"/>
    </location>
</feature>
<dbReference type="InterPro" id="IPR006634">
    <property type="entry name" value="TLC-dom"/>
</dbReference>
<dbReference type="EMBL" id="UPSH01000001">
    <property type="protein sequence ID" value="VBB18552.1"/>
    <property type="molecule type" value="Genomic_DNA"/>
</dbReference>
<feature type="transmembrane region" description="Helical" evidence="5">
    <location>
        <begin position="166"/>
        <end position="189"/>
    </location>
</feature>
<evidence type="ECO:0000256" key="1">
    <source>
        <dbReference type="ARBA" id="ARBA00004141"/>
    </source>
</evidence>
<evidence type="ECO:0000256" key="5">
    <source>
        <dbReference type="SAM" id="Phobius"/>
    </source>
</evidence>
<dbReference type="PROSITE" id="PS50922">
    <property type="entry name" value="TLC"/>
    <property type="match status" value="1"/>
</dbReference>
<accession>A0A5K0UAM0</accession>
<feature type="domain" description="TLC" evidence="6">
    <location>
        <begin position="2"/>
        <end position="196"/>
    </location>
</feature>